<dbReference type="PANTHER" id="PTHR21513:SF26">
    <property type="entry name" value="MAJOR SPERM PROTEIN"/>
    <property type="match status" value="1"/>
</dbReference>
<dbReference type="SUPFAM" id="SSF49354">
    <property type="entry name" value="PapD-like"/>
    <property type="match status" value="1"/>
</dbReference>
<dbReference type="PROSITE" id="PS50202">
    <property type="entry name" value="MSP"/>
    <property type="match status" value="1"/>
</dbReference>
<accession>A0A2A2JDB8</accession>
<name>A0A2A2JDB8_9BILA</name>
<dbReference type="Gene3D" id="2.60.40.10">
    <property type="entry name" value="Immunoglobulins"/>
    <property type="match status" value="1"/>
</dbReference>
<dbReference type="InterPro" id="IPR013783">
    <property type="entry name" value="Ig-like_fold"/>
</dbReference>
<feature type="domain" description="MSP" evidence="3">
    <location>
        <begin position="73"/>
        <end position="191"/>
    </location>
</feature>
<evidence type="ECO:0000313" key="5">
    <source>
        <dbReference type="Proteomes" id="UP000218231"/>
    </source>
</evidence>
<sequence>MDNDGDIGAPEYRLQFSYSSFRIGLDSALQFIVVDEEWSFTALIFLEARIFCREAIEPAVDCPTGSSALTECVVDVEPSEKIIFQSKKLGEEAVSANLNIKNVTKEKIYFKMKCTSNEMFRIRPPIGMLKPGGDCQIACTFNPGKSVPEPSKHYFAIYQQKVTDEKKNPRQAWSELKGDPEGMKKVYIEFKKDEEKAEAKDDKKENDDKKEDKDKSKEKDKGEKPTDDKKADDKDKEKK</sequence>
<gene>
    <name evidence="4" type="ORF">WR25_16325</name>
</gene>
<evidence type="ECO:0000313" key="4">
    <source>
        <dbReference type="EMBL" id="PAV59522.1"/>
    </source>
</evidence>
<feature type="region of interest" description="Disordered" evidence="2">
    <location>
        <begin position="187"/>
        <end position="239"/>
    </location>
</feature>
<keyword evidence="5" id="KW-1185">Reference proteome</keyword>
<evidence type="ECO:0000259" key="3">
    <source>
        <dbReference type="PROSITE" id="PS50202"/>
    </source>
</evidence>
<dbReference type="PANTHER" id="PTHR21513">
    <property type="entry name" value="MAJOR SPERM PROTEIN"/>
    <property type="match status" value="1"/>
</dbReference>
<keyword evidence="1" id="KW-0206">Cytoskeleton</keyword>
<dbReference type="EMBL" id="LIAE01010517">
    <property type="protein sequence ID" value="PAV59522.1"/>
    <property type="molecule type" value="Genomic_DNA"/>
</dbReference>
<dbReference type="InterPro" id="IPR000535">
    <property type="entry name" value="MSP_dom"/>
</dbReference>
<proteinExistence type="predicted"/>
<dbReference type="OrthoDB" id="75724at2759"/>
<dbReference type="Proteomes" id="UP000218231">
    <property type="component" value="Unassembled WGS sequence"/>
</dbReference>
<reference evidence="4 5" key="1">
    <citation type="journal article" date="2017" name="Curr. Biol.">
        <title>Genome architecture and evolution of a unichromosomal asexual nematode.</title>
        <authorList>
            <person name="Fradin H."/>
            <person name="Zegar C."/>
            <person name="Gutwein M."/>
            <person name="Lucas J."/>
            <person name="Kovtun M."/>
            <person name="Corcoran D."/>
            <person name="Baugh L.R."/>
            <person name="Kiontke K."/>
            <person name="Gunsalus K."/>
            <person name="Fitch D.H."/>
            <person name="Piano F."/>
        </authorList>
    </citation>
    <scope>NUCLEOTIDE SEQUENCE [LARGE SCALE GENOMIC DNA]</scope>
    <source>
        <strain evidence="4">PF1309</strain>
    </source>
</reference>
<dbReference type="AlphaFoldDB" id="A0A2A2JDB8"/>
<dbReference type="STRING" id="2018661.A0A2A2JDB8"/>
<keyword evidence="1" id="KW-0963">Cytoplasm</keyword>
<comment type="function">
    <text evidence="1">Central component in molecular interactions underlying sperm crawling. Forms an extensive filament system that extends from sperm villipoda, along the leading edge of the pseudopod.</text>
</comment>
<organism evidence="4 5">
    <name type="scientific">Diploscapter pachys</name>
    <dbReference type="NCBI Taxonomy" id="2018661"/>
    <lineage>
        <taxon>Eukaryota</taxon>
        <taxon>Metazoa</taxon>
        <taxon>Ecdysozoa</taxon>
        <taxon>Nematoda</taxon>
        <taxon>Chromadorea</taxon>
        <taxon>Rhabditida</taxon>
        <taxon>Rhabditina</taxon>
        <taxon>Rhabditomorpha</taxon>
        <taxon>Rhabditoidea</taxon>
        <taxon>Rhabditidae</taxon>
        <taxon>Diploscapter</taxon>
    </lineage>
</organism>
<protein>
    <recommendedName>
        <fullName evidence="1">Major sperm protein</fullName>
    </recommendedName>
</protein>
<evidence type="ECO:0000256" key="1">
    <source>
        <dbReference type="RuleBase" id="RU003425"/>
    </source>
</evidence>
<evidence type="ECO:0000256" key="2">
    <source>
        <dbReference type="SAM" id="MobiDB-lite"/>
    </source>
</evidence>
<comment type="caution">
    <text evidence="4">The sequence shown here is derived from an EMBL/GenBank/DDBJ whole genome shotgun (WGS) entry which is preliminary data.</text>
</comment>
<dbReference type="Pfam" id="PF00635">
    <property type="entry name" value="Motile_Sperm"/>
    <property type="match status" value="1"/>
</dbReference>
<dbReference type="InterPro" id="IPR008962">
    <property type="entry name" value="PapD-like_sf"/>
</dbReference>